<dbReference type="InterPro" id="IPR050416">
    <property type="entry name" value="FAD-linked_Oxidoreductase"/>
</dbReference>
<dbReference type="GO" id="GO:0071949">
    <property type="term" value="F:FAD binding"/>
    <property type="evidence" value="ECO:0007669"/>
    <property type="project" value="InterPro"/>
</dbReference>
<dbReference type="Gene3D" id="3.40.462.20">
    <property type="match status" value="1"/>
</dbReference>
<dbReference type="SUPFAM" id="SSF56176">
    <property type="entry name" value="FAD-binding/transporter-associated domain-like"/>
    <property type="match status" value="1"/>
</dbReference>
<gene>
    <name evidence="7" type="ORF">N7496_002122</name>
</gene>
<reference evidence="7" key="2">
    <citation type="journal article" date="2023" name="IMA Fungus">
        <title>Comparative genomic study of the Penicillium genus elucidates a diverse pangenome and 15 lateral gene transfer events.</title>
        <authorList>
            <person name="Petersen C."/>
            <person name="Sorensen T."/>
            <person name="Nielsen M.R."/>
            <person name="Sondergaard T.E."/>
            <person name="Sorensen J.L."/>
            <person name="Fitzpatrick D.A."/>
            <person name="Frisvad J.C."/>
            <person name="Nielsen K.L."/>
        </authorList>
    </citation>
    <scope>NUCLEOTIDE SEQUENCE</scope>
    <source>
        <strain evidence="7">IBT 29864</strain>
    </source>
</reference>
<dbReference type="Pfam" id="PF08031">
    <property type="entry name" value="BBE"/>
    <property type="match status" value="1"/>
</dbReference>
<dbReference type="Gene3D" id="3.30.43.10">
    <property type="entry name" value="Uridine Diphospho-n-acetylenolpyruvylglucosamine Reductase, domain 2"/>
    <property type="match status" value="1"/>
</dbReference>
<dbReference type="GeneID" id="81434230"/>
<comment type="caution">
    <text evidence="7">The sequence shown here is derived from an EMBL/GenBank/DDBJ whole genome shotgun (WGS) entry which is preliminary data.</text>
</comment>
<dbReference type="InterPro" id="IPR036318">
    <property type="entry name" value="FAD-bd_PCMH-like_sf"/>
</dbReference>
<protein>
    <submittedName>
        <fullName evidence="7">FAD-binding domain-containing protein</fullName>
    </submittedName>
</protein>
<comment type="cofactor">
    <cofactor evidence="1">
        <name>FAD</name>
        <dbReference type="ChEBI" id="CHEBI:57692"/>
    </cofactor>
</comment>
<dbReference type="PROSITE" id="PS51387">
    <property type="entry name" value="FAD_PCMH"/>
    <property type="match status" value="1"/>
</dbReference>
<proteinExistence type="inferred from homology"/>
<dbReference type="InterPro" id="IPR012951">
    <property type="entry name" value="BBE"/>
</dbReference>
<dbReference type="InterPro" id="IPR016169">
    <property type="entry name" value="FAD-bd_PCMH_sub2"/>
</dbReference>
<organism evidence="7 8">
    <name type="scientific">Penicillium cataractarum</name>
    <dbReference type="NCBI Taxonomy" id="2100454"/>
    <lineage>
        <taxon>Eukaryota</taxon>
        <taxon>Fungi</taxon>
        <taxon>Dikarya</taxon>
        <taxon>Ascomycota</taxon>
        <taxon>Pezizomycotina</taxon>
        <taxon>Eurotiomycetes</taxon>
        <taxon>Eurotiomycetidae</taxon>
        <taxon>Eurotiales</taxon>
        <taxon>Aspergillaceae</taxon>
        <taxon>Penicillium</taxon>
    </lineage>
</organism>
<dbReference type="Gene3D" id="3.30.465.10">
    <property type="match status" value="1"/>
</dbReference>
<comment type="similarity">
    <text evidence="2">Belongs to the oxygen-dependent FAD-linked oxidoreductase family.</text>
</comment>
<evidence type="ECO:0000256" key="5">
    <source>
        <dbReference type="ARBA" id="ARBA00023002"/>
    </source>
</evidence>
<dbReference type="InterPro" id="IPR016166">
    <property type="entry name" value="FAD-bd_PCMH"/>
</dbReference>
<keyword evidence="5" id="KW-0560">Oxidoreductase</keyword>
<keyword evidence="4" id="KW-0274">FAD</keyword>
<keyword evidence="3" id="KW-0285">Flavoprotein</keyword>
<dbReference type="PANTHER" id="PTHR42973:SF39">
    <property type="entry name" value="FAD-BINDING PCMH-TYPE DOMAIN-CONTAINING PROTEIN"/>
    <property type="match status" value="1"/>
</dbReference>
<dbReference type="GO" id="GO:0016491">
    <property type="term" value="F:oxidoreductase activity"/>
    <property type="evidence" value="ECO:0007669"/>
    <property type="project" value="UniProtKB-KW"/>
</dbReference>
<evidence type="ECO:0000313" key="8">
    <source>
        <dbReference type="Proteomes" id="UP001147782"/>
    </source>
</evidence>
<feature type="domain" description="FAD-binding PCMH-type" evidence="6">
    <location>
        <begin position="42"/>
        <end position="212"/>
    </location>
</feature>
<name>A0A9W9SL47_9EURO</name>
<dbReference type="Pfam" id="PF01565">
    <property type="entry name" value="FAD_binding_4"/>
    <property type="match status" value="1"/>
</dbReference>
<dbReference type="AlphaFoldDB" id="A0A9W9SL47"/>
<keyword evidence="8" id="KW-1185">Reference proteome</keyword>
<dbReference type="PANTHER" id="PTHR42973">
    <property type="entry name" value="BINDING OXIDOREDUCTASE, PUTATIVE (AFU_ORTHOLOGUE AFUA_1G17690)-RELATED"/>
    <property type="match status" value="1"/>
</dbReference>
<dbReference type="RefSeq" id="XP_056557265.1">
    <property type="nucleotide sequence ID" value="XM_056695053.1"/>
</dbReference>
<dbReference type="InterPro" id="IPR006094">
    <property type="entry name" value="Oxid_FAD_bind_N"/>
</dbReference>
<dbReference type="EMBL" id="JAPZBS010000002">
    <property type="protein sequence ID" value="KAJ5379694.1"/>
    <property type="molecule type" value="Genomic_DNA"/>
</dbReference>
<dbReference type="InterPro" id="IPR016167">
    <property type="entry name" value="FAD-bd_PCMH_sub1"/>
</dbReference>
<evidence type="ECO:0000256" key="2">
    <source>
        <dbReference type="ARBA" id="ARBA00005466"/>
    </source>
</evidence>
<evidence type="ECO:0000256" key="3">
    <source>
        <dbReference type="ARBA" id="ARBA00022630"/>
    </source>
</evidence>
<dbReference type="Proteomes" id="UP001147782">
    <property type="component" value="Unassembled WGS sequence"/>
</dbReference>
<evidence type="ECO:0000256" key="1">
    <source>
        <dbReference type="ARBA" id="ARBA00001974"/>
    </source>
</evidence>
<accession>A0A9W9SL47</accession>
<reference evidence="7" key="1">
    <citation type="submission" date="2022-11" db="EMBL/GenBank/DDBJ databases">
        <authorList>
            <person name="Petersen C."/>
        </authorList>
    </citation>
    <scope>NUCLEOTIDE SEQUENCE</scope>
    <source>
        <strain evidence="7">IBT 29864</strain>
    </source>
</reference>
<sequence length="490" mass="53688">MPFLTYKRAIQLRQNLQDTQATVITPDQEGYPELINRWSEASEKEAGAVVIVTSSHEISLVITFATYHYIPFVVQGGGFSTSGASSTHGGIVINLSMMRRVVVDPASQTVAVQGGATWDEVDQASAKEGLAVVGCTTSAAGVGGTTLGGGFGWLTGRHGLVIDNLISVKIVLADGRIMTASADENQDLFWAIRGAGQSFGVVTEFVLRAHPQRPSVFGGFIYLPIEQLSAVVEFANQFDTQTTGDEALFFGFTTRPHAPLPIVIVALLFYNGPSTAAEAFFGPLLALESIQNETHEMPYLKMNTILGRFVAPGTRKSVSGTTFALPLDLQLMQEVHDDFDKFIRTYPRVEGSAVIFELIPYTRVNQIPVEATAYANRGRYHNVVSIFRWYDQELDMKMMNLERAMIRKIRDRAGVVSIAGQGVGVYANYAGTNSSDSVSQALINTILGHETNAEELFGKNLPRLQELKTVYDPKNMFRKWHNLLIPSTAH</sequence>
<dbReference type="OrthoDB" id="415825at2759"/>
<evidence type="ECO:0000259" key="6">
    <source>
        <dbReference type="PROSITE" id="PS51387"/>
    </source>
</evidence>
<evidence type="ECO:0000256" key="4">
    <source>
        <dbReference type="ARBA" id="ARBA00022827"/>
    </source>
</evidence>
<evidence type="ECO:0000313" key="7">
    <source>
        <dbReference type="EMBL" id="KAJ5379694.1"/>
    </source>
</evidence>